<dbReference type="EMBL" id="VENP01000013">
    <property type="protein sequence ID" value="TNU75945.1"/>
    <property type="molecule type" value="Genomic_DNA"/>
</dbReference>
<gene>
    <name evidence="2" type="ORF">FH969_05195</name>
</gene>
<organism evidence="2 3">
    <name type="scientific">Miniimonas arenae</name>
    <dbReference type="NCBI Taxonomy" id="676201"/>
    <lineage>
        <taxon>Bacteria</taxon>
        <taxon>Bacillati</taxon>
        <taxon>Actinomycetota</taxon>
        <taxon>Actinomycetes</taxon>
        <taxon>Micrococcales</taxon>
        <taxon>Beutenbergiaceae</taxon>
        <taxon>Miniimonas</taxon>
    </lineage>
</organism>
<proteinExistence type="predicted"/>
<evidence type="ECO:0000313" key="3">
    <source>
        <dbReference type="Proteomes" id="UP000313849"/>
    </source>
</evidence>
<evidence type="ECO:0000313" key="2">
    <source>
        <dbReference type="EMBL" id="TNU75945.1"/>
    </source>
</evidence>
<dbReference type="RefSeq" id="WP_139986374.1">
    <property type="nucleotide sequence ID" value="NZ_VENP01000013.1"/>
</dbReference>
<dbReference type="AlphaFoldDB" id="A0A5C5BEE5"/>
<keyword evidence="3" id="KW-1185">Reference proteome</keyword>
<protein>
    <submittedName>
        <fullName evidence="2">Uncharacterized protein</fullName>
    </submittedName>
</protein>
<comment type="caution">
    <text evidence="2">The sequence shown here is derived from an EMBL/GenBank/DDBJ whole genome shotgun (WGS) entry which is preliminary data.</text>
</comment>
<name>A0A5C5BEE5_9MICO</name>
<feature type="region of interest" description="Disordered" evidence="1">
    <location>
        <begin position="1"/>
        <end position="38"/>
    </location>
</feature>
<sequence>MAALPENCPMCRRAPDVGSPLTPARPTTRPATASTARPRTSPALMVAVDGSSGAATPTAAVRAASPVGEGARTGARASTRAAVADVADAVPPPVEVERWAGALAVATTEVLVGSRPPQQLSRWYAQEVYAAIVRRAGLVVRLHGRPARRVHAHLVALRSCATPSGSHEVSAAVHDGTRVRAVALRVAPFGGRWRVDALVVG</sequence>
<dbReference type="InterPro" id="IPR045596">
    <property type="entry name" value="DUF6459"/>
</dbReference>
<evidence type="ECO:0000256" key="1">
    <source>
        <dbReference type="SAM" id="MobiDB-lite"/>
    </source>
</evidence>
<dbReference type="OrthoDB" id="3731420at2"/>
<dbReference type="Proteomes" id="UP000313849">
    <property type="component" value="Unassembled WGS sequence"/>
</dbReference>
<reference evidence="2 3" key="1">
    <citation type="submission" date="2019-06" db="EMBL/GenBank/DDBJ databases">
        <title>Draft genome sequence of Miniimonas arenae KCTC 19750T isolated from sea sand.</title>
        <authorList>
            <person name="Park S.-J."/>
        </authorList>
    </citation>
    <scope>NUCLEOTIDE SEQUENCE [LARGE SCALE GENOMIC DNA]</scope>
    <source>
        <strain evidence="2 3">KCTC 19750</strain>
    </source>
</reference>
<feature type="compositionally biased region" description="Low complexity" evidence="1">
    <location>
        <begin position="22"/>
        <end position="38"/>
    </location>
</feature>
<dbReference type="Pfam" id="PF20060">
    <property type="entry name" value="DUF6459"/>
    <property type="match status" value="1"/>
</dbReference>
<accession>A0A5C5BEE5</accession>